<dbReference type="OrthoDB" id="20904at2"/>
<dbReference type="STRING" id="331113.SNE_A23540"/>
<name>F8L4I0_SIMNZ</name>
<reference key="1">
    <citation type="journal article" date="2011" name="Mol. Biol. Evol.">
        <title>Unity in variety -- the pan-genome of the Chlamydiae.</title>
        <authorList>
            <person name="Collingro A."/>
            <person name="Tischler P."/>
            <person name="Weinmaier T."/>
            <person name="Penz T."/>
            <person name="Heinz E."/>
            <person name="Brunham R.C."/>
            <person name="Read T.D."/>
            <person name="Bavoil P.M."/>
            <person name="Sachse K."/>
            <person name="Kahane S."/>
            <person name="Friedman M.G."/>
            <person name="Rattei T."/>
            <person name="Myers G.S.A."/>
            <person name="Horn M."/>
        </authorList>
    </citation>
    <scope>NUCLEOTIDE SEQUENCE</scope>
    <source>
        <strain>Z</strain>
    </source>
</reference>
<keyword evidence="2" id="KW-1185">Reference proteome</keyword>
<dbReference type="RefSeq" id="WP_013944696.1">
    <property type="nucleotide sequence ID" value="NC_015713.1"/>
</dbReference>
<proteinExistence type="predicted"/>
<dbReference type="Proteomes" id="UP000000496">
    <property type="component" value="Chromosome gsn.131"/>
</dbReference>
<sequence>MKKGVLTGCDIHHEWMLKWWWNHYKTHCDLQIAFCDFGMSKSARTWCETKGTVLSASDHLLKQITRDQKEKWQDLHPDEIWNDREIWFKKPLFLSLTPFEHSVWIDVDAEVKKPLTSLFDFLKKSHFAICQDVPRGIAIRRKKGLLFPDENAFLTGVIAYQSTSPLLKKWIENCLKRNDMFFSEQDALNRTIYEEQIPFEILPSGYNYAPCTDCPLPENLVIYHHPFVQGKNQILQSHTFA</sequence>
<accession>F8L4I0</accession>
<protein>
    <recommendedName>
        <fullName evidence="3">Glycosyl transferase</fullName>
    </recommendedName>
</protein>
<evidence type="ECO:0008006" key="3">
    <source>
        <dbReference type="Google" id="ProtNLM"/>
    </source>
</evidence>
<dbReference type="KEGG" id="sng:SNE_A23540"/>
<dbReference type="eggNOG" id="COG1442">
    <property type="taxonomic scope" value="Bacteria"/>
</dbReference>
<reference evidence="1 2" key="2">
    <citation type="journal article" date="2011" name="Mol. Biol. Evol.">
        <title>Unity in variety--the pan-genome of the Chlamydiae.</title>
        <authorList>
            <person name="Collingro A."/>
            <person name="Tischler P."/>
            <person name="Weinmaier T."/>
            <person name="Penz T."/>
            <person name="Heinz E."/>
            <person name="Brunham R.C."/>
            <person name="Read T.D."/>
            <person name="Bavoil P.M."/>
            <person name="Sachse K."/>
            <person name="Kahane S."/>
            <person name="Friedman M.G."/>
            <person name="Rattei T."/>
            <person name="Myers G.S."/>
            <person name="Horn M."/>
        </authorList>
    </citation>
    <scope>NUCLEOTIDE SEQUENCE [LARGE SCALE GENOMIC DNA]</scope>
    <source>
        <strain evidence="2">ATCC VR-1471 / Z</strain>
    </source>
</reference>
<dbReference type="HOGENOM" id="CLU_1110809_0_0_0"/>
<dbReference type="SUPFAM" id="SSF53448">
    <property type="entry name" value="Nucleotide-diphospho-sugar transferases"/>
    <property type="match status" value="1"/>
</dbReference>
<evidence type="ECO:0000313" key="2">
    <source>
        <dbReference type="Proteomes" id="UP000000496"/>
    </source>
</evidence>
<organism evidence="1 2">
    <name type="scientific">Simkania negevensis (strain ATCC VR-1471 / DSM 27360 / Z)</name>
    <dbReference type="NCBI Taxonomy" id="331113"/>
    <lineage>
        <taxon>Bacteria</taxon>
        <taxon>Pseudomonadati</taxon>
        <taxon>Chlamydiota</taxon>
        <taxon>Chlamydiia</taxon>
        <taxon>Parachlamydiales</taxon>
        <taxon>Simkaniaceae</taxon>
        <taxon>Simkania</taxon>
    </lineage>
</organism>
<dbReference type="AlphaFoldDB" id="F8L4I0"/>
<evidence type="ECO:0000313" key="1">
    <source>
        <dbReference type="EMBL" id="CCB90231.1"/>
    </source>
</evidence>
<dbReference type="Gene3D" id="3.90.550.10">
    <property type="entry name" value="Spore Coat Polysaccharide Biosynthesis Protein SpsA, Chain A"/>
    <property type="match status" value="1"/>
</dbReference>
<gene>
    <name evidence="1" type="ordered locus">SNE_A23540</name>
</gene>
<dbReference type="EMBL" id="FR872582">
    <property type="protein sequence ID" value="CCB90231.1"/>
    <property type="molecule type" value="Genomic_DNA"/>
</dbReference>
<dbReference type="InterPro" id="IPR029044">
    <property type="entry name" value="Nucleotide-diphossugar_trans"/>
</dbReference>